<dbReference type="Pfam" id="PF21762">
    <property type="entry name" value="DEDDh_C"/>
    <property type="match status" value="1"/>
</dbReference>
<proteinExistence type="predicted"/>
<keyword evidence="4" id="KW-1185">Reference proteome</keyword>
<feature type="region of interest" description="Disordered" evidence="1">
    <location>
        <begin position="265"/>
        <end position="302"/>
    </location>
</feature>
<dbReference type="AlphaFoldDB" id="A0A2H2ZCG5"/>
<dbReference type="Proteomes" id="UP000219286">
    <property type="component" value="Unassembled WGS sequence"/>
</dbReference>
<protein>
    <recommendedName>
        <fullName evidence="2">Gfd2/YDR514C-like C-terminal domain-containing protein</fullName>
    </recommendedName>
</protein>
<dbReference type="InterPro" id="IPR048519">
    <property type="entry name" value="Gfd2/YDR514C-like_C"/>
</dbReference>
<accession>A0A2H2ZCG5</accession>
<comment type="caution">
    <text evidence="3">The sequence shown here is derived from an EMBL/GenBank/DDBJ whole genome shotgun (WGS) entry which is preliminary data.</text>
</comment>
<dbReference type="OrthoDB" id="5953249at2759"/>
<gene>
    <name evidence="3" type="ORF">A9Z42_0043930</name>
</gene>
<evidence type="ECO:0000256" key="1">
    <source>
        <dbReference type="SAM" id="MobiDB-lite"/>
    </source>
</evidence>
<reference evidence="3 4" key="1">
    <citation type="journal article" date="2015" name="Genome Announc.">
        <title>Genome sequence and annotation of Trichoderma parareesei, the ancestor of the cellulase producer Trichoderma reesei.</title>
        <authorList>
            <person name="Yang D."/>
            <person name="Pomraning K."/>
            <person name="Kopchinskiy A."/>
            <person name="Karimi Aghcheh R."/>
            <person name="Atanasova L."/>
            <person name="Chenthamara K."/>
            <person name="Baker S.E."/>
            <person name="Zhang R."/>
            <person name="Shen Q."/>
            <person name="Freitag M."/>
            <person name="Kubicek C.P."/>
            <person name="Druzhinina I.S."/>
        </authorList>
    </citation>
    <scope>NUCLEOTIDE SEQUENCE [LARGE SCALE GENOMIC DNA]</scope>
    <source>
        <strain evidence="3 4">CBS 125925</strain>
    </source>
</reference>
<evidence type="ECO:0000313" key="3">
    <source>
        <dbReference type="EMBL" id="OTA00116.1"/>
    </source>
</evidence>
<organism evidence="3 4">
    <name type="scientific">Trichoderma parareesei</name>
    <name type="common">Filamentous fungus</name>
    <dbReference type="NCBI Taxonomy" id="858221"/>
    <lineage>
        <taxon>Eukaryota</taxon>
        <taxon>Fungi</taxon>
        <taxon>Dikarya</taxon>
        <taxon>Ascomycota</taxon>
        <taxon>Pezizomycotina</taxon>
        <taxon>Sordariomycetes</taxon>
        <taxon>Hypocreomycetidae</taxon>
        <taxon>Hypocreales</taxon>
        <taxon>Hypocreaceae</taxon>
        <taxon>Trichoderma</taxon>
    </lineage>
</organism>
<dbReference type="EMBL" id="LFMI01000038">
    <property type="protein sequence ID" value="OTA00116.1"/>
    <property type="molecule type" value="Genomic_DNA"/>
</dbReference>
<name>A0A2H2ZCG5_TRIPA</name>
<sequence length="302" mass="34349">MAPSQQRTVPLCEENLVLGHLLGYRHEQARESRGTILPDKLSHLEKLQGFLMRDVLFVSIDIATGSDFENRFSPDSLCIGVSVLDTRSLTKPIETDEEARAATHSYQNVTKDYGLSGWVAQTFRYRETRYVNPDQAASNIMHLIEDRNYILVGSELQRDCELLKTLSFSSWKIAERACFRLDILRAAQYTLQLRQRPSLQCFLETSGIKCKRLSFPGHYAHYTLRALILLAVRDWKMAGDPYTDADRRLEHNLLRVATHKLPSATSASPQAFCEQPPADATDTKDERNDEEESWVLMPLASG</sequence>
<evidence type="ECO:0000313" key="4">
    <source>
        <dbReference type="Proteomes" id="UP000219286"/>
    </source>
</evidence>
<feature type="domain" description="Gfd2/YDR514C-like C-terminal" evidence="2">
    <location>
        <begin position="79"/>
        <end position="229"/>
    </location>
</feature>
<evidence type="ECO:0000259" key="2">
    <source>
        <dbReference type="Pfam" id="PF21762"/>
    </source>
</evidence>